<dbReference type="Proteomes" id="UP001235840">
    <property type="component" value="Unassembled WGS sequence"/>
</dbReference>
<organism evidence="1 2">
    <name type="scientific">Caldalkalibacillus horti</name>
    <dbReference type="NCBI Taxonomy" id="77523"/>
    <lineage>
        <taxon>Bacteria</taxon>
        <taxon>Bacillati</taxon>
        <taxon>Bacillota</taxon>
        <taxon>Bacilli</taxon>
        <taxon>Bacillales</taxon>
        <taxon>Bacillaceae</taxon>
        <taxon>Caldalkalibacillus</taxon>
    </lineage>
</organism>
<gene>
    <name evidence="1" type="ORF">J2S11_002156</name>
</gene>
<protein>
    <submittedName>
        <fullName evidence="1">Multiple sugar transport system substrate-binding protein</fullName>
    </submittedName>
</protein>
<accession>A0ABT9VZ35</accession>
<comment type="caution">
    <text evidence="1">The sequence shown here is derived from an EMBL/GenBank/DDBJ whole genome shotgun (WGS) entry which is preliminary data.</text>
</comment>
<keyword evidence="2" id="KW-1185">Reference proteome</keyword>
<dbReference type="RefSeq" id="WP_307394307.1">
    <property type="nucleotide sequence ID" value="NZ_BAAADK010000048.1"/>
</dbReference>
<keyword evidence="1" id="KW-0813">Transport</keyword>
<dbReference type="EMBL" id="JAUSTY010000007">
    <property type="protein sequence ID" value="MDQ0166255.1"/>
    <property type="molecule type" value="Genomic_DNA"/>
</dbReference>
<sequence>MMYSTGYVPTVSKQPELAWELLRELAFPSTSEARQKYWGAQITKSLAENQGRMNNPWWETTLSYMDRITKNAYLYSPIWNRSRQSMNEDLERMIKEGTDIRRDPLDKAN</sequence>
<name>A0ABT9VZ35_9BACI</name>
<keyword evidence="1" id="KW-0762">Sugar transport</keyword>
<evidence type="ECO:0000313" key="1">
    <source>
        <dbReference type="EMBL" id="MDQ0166255.1"/>
    </source>
</evidence>
<evidence type="ECO:0000313" key="2">
    <source>
        <dbReference type="Proteomes" id="UP001235840"/>
    </source>
</evidence>
<proteinExistence type="predicted"/>
<reference evidence="1 2" key="1">
    <citation type="submission" date="2023-07" db="EMBL/GenBank/DDBJ databases">
        <title>Genomic Encyclopedia of Type Strains, Phase IV (KMG-IV): sequencing the most valuable type-strain genomes for metagenomic binning, comparative biology and taxonomic classification.</title>
        <authorList>
            <person name="Goeker M."/>
        </authorList>
    </citation>
    <scope>NUCLEOTIDE SEQUENCE [LARGE SCALE GENOMIC DNA]</scope>
    <source>
        <strain evidence="1 2">DSM 12751</strain>
    </source>
</reference>